<name>A0ACC1MRU0_9HYPO</name>
<comment type="caution">
    <text evidence="1">The sequence shown here is derived from an EMBL/GenBank/DDBJ whole genome shotgun (WGS) entry which is preliminary data.</text>
</comment>
<evidence type="ECO:0000313" key="1">
    <source>
        <dbReference type="EMBL" id="KAJ2968943.1"/>
    </source>
</evidence>
<reference evidence="1" key="1">
    <citation type="submission" date="2022-08" db="EMBL/GenBank/DDBJ databases">
        <title>Genome Sequence of Lecanicillium fungicola.</title>
        <authorList>
            <person name="Buettner E."/>
        </authorList>
    </citation>
    <scope>NUCLEOTIDE SEQUENCE</scope>
    <source>
        <strain evidence="1">Babe33</strain>
    </source>
</reference>
<evidence type="ECO:0000313" key="2">
    <source>
        <dbReference type="Proteomes" id="UP001143910"/>
    </source>
</evidence>
<protein>
    <submittedName>
        <fullName evidence="1">Uncharacterized protein</fullName>
    </submittedName>
</protein>
<accession>A0ACC1MRU0</accession>
<dbReference type="Proteomes" id="UP001143910">
    <property type="component" value="Unassembled WGS sequence"/>
</dbReference>
<proteinExistence type="predicted"/>
<dbReference type="EMBL" id="JANJQO010001863">
    <property type="protein sequence ID" value="KAJ2968943.1"/>
    <property type="molecule type" value="Genomic_DNA"/>
</dbReference>
<sequence length="1019" mass="111596">MTRVLEKAKEAASSFCHAFTSREAFLAFVRTDHVANADASGCDPRWSNRDLLPSPPEHCNWSWFNYCTFFVGLSLANWPIGSSMIGIGLNWWQSIIVIFFASMISSIATWYNSRSATTYHIGYPAVARSVFGMWGTFYVVGARAALAIIWYGIQLYQGSSYVVNVLHAIFGHSFTSIPNGIPASMGFTTQQMIAFVIFWTIHTPFIFLRPYQLRHFFTAKAFIGFVACAGLFIYCMAATKGNLGPLFGAKQSGSNLGWLVVWCVNSAMGNTATLITNQPDLARWAKNHNSPFFGVLFGYPLATVLTSSFGILSTSAINHVWGIELWNPWDLMTEILNRYPRGDVRFAVFVCAAGWAVSALATNIGCNMIPFGADAALLWPRYLTITRGQVVVHLLGFAICPWKIMTSASVFLNFLSGYGIFMGPVVAIMICEYFVVSRGNIFIPSLYIGSKENQHYWFHGGWNIQAYVAYLAAIAVVFPGFVGSLGANVSIEALHLGRLGWCLSFVLGFTVYWVLSIVWPHGNVAATKGLGREELAKQEFVTLVVNDPCGNSDGEAAGEDKANSVSRRLNGIAVGFAPPVASTILKPHGTIANVGIMRIVIIGAGLGGLTAACCFAGRGHQVLVLERRAALVSTGGGISIRPGARKLFESWGLGDAIGKICQSSSSVIYRNLTSGDIRKRVVDDAEFSDWGTIRGALLKLLCKLATARGVKLRFGAVVASLSEDETAATVMLEDKEEQYRADIVLAADGINSQIRSLALSDLGPAENWRPIISDSTIYSVLVPATNLPLLTANTDVMVWTGKSGYAISRYSPSNGTVGSGKVAIFFGIKGETNQSSLWDLEGDTNYVRDILADSCEDIRRVFEATGRCSRWKVAELPNVPRWHSKGCRIVLLGDSAHAMHPNAAHGFSSIVEDIGVLDHLISRQDLFQDIPRIVEIWQHVRKPRVEKIKAYSKWNTENFTKEHFLHAASVGQTTGAVVKPIGSDSEAQFNTPEFWKWATEYDAISETDQYLNRLTSARL</sequence>
<organism evidence="1 2">
    <name type="scientific">Zarea fungicola</name>
    <dbReference type="NCBI Taxonomy" id="93591"/>
    <lineage>
        <taxon>Eukaryota</taxon>
        <taxon>Fungi</taxon>
        <taxon>Dikarya</taxon>
        <taxon>Ascomycota</taxon>
        <taxon>Pezizomycotina</taxon>
        <taxon>Sordariomycetes</taxon>
        <taxon>Hypocreomycetidae</taxon>
        <taxon>Hypocreales</taxon>
        <taxon>Cordycipitaceae</taxon>
        <taxon>Zarea</taxon>
    </lineage>
</organism>
<keyword evidence="2" id="KW-1185">Reference proteome</keyword>
<gene>
    <name evidence="1" type="ORF">NQ176_g8926</name>
</gene>